<gene>
    <name evidence="2" type="primary">SSRP1</name>
</gene>
<dbReference type="ChiTaRS" id="SSRP1">
    <property type="organism name" value="human"/>
</dbReference>
<reference evidence="2" key="1">
    <citation type="journal article" date="2013" name="PLoS ONE">
        <title>Direct detection of alternative open reading frames translation products in human significantly expands the proteome.</title>
        <authorList>
            <person name="Vanderperre B."/>
            <person name="Lucier J.-F."/>
            <person name="Motard J."/>
            <person name="Tremblay G."/>
            <person name="Vanderperre S."/>
            <person name="Wisztorski M."/>
            <person name="Salzet M."/>
            <person name="Boisvert F.-M."/>
            <person name="Roucou X."/>
        </authorList>
    </citation>
    <scope>NUCLEOTIDE SEQUENCE</scope>
</reference>
<dbReference type="AlphaFoldDB" id="L8EA29"/>
<evidence type="ECO:0000313" key="2">
    <source>
        <dbReference type="EMBL" id="CCQ43203.1"/>
    </source>
</evidence>
<dbReference type="OrthoDB" id="498543at2759"/>
<sequence length="72" mass="8318">MPMTAAMTQEKKPMSHSTQVKRRKMWQRSLTATPLPAPPVMRVTVTGMRRSGNSSKRPRWPRTARAARSLWR</sequence>
<feature type="compositionally biased region" description="Low complexity" evidence="1">
    <location>
        <begin position="63"/>
        <end position="72"/>
    </location>
</feature>
<feature type="region of interest" description="Disordered" evidence="1">
    <location>
        <begin position="1"/>
        <end position="72"/>
    </location>
</feature>
<accession>L8EA29</accession>
<protein>
    <submittedName>
        <fullName evidence="2">Alternative protein SSRP1</fullName>
    </submittedName>
</protein>
<evidence type="ECO:0000256" key="1">
    <source>
        <dbReference type="SAM" id="MobiDB-lite"/>
    </source>
</evidence>
<dbReference type="EMBL" id="HF583706">
    <property type="protein sequence ID" value="CCQ43203.1"/>
    <property type="molecule type" value="Genomic_DNA"/>
</dbReference>
<proteinExistence type="predicted"/>
<organism evidence="2">
    <name type="scientific">Homo sapiens</name>
    <name type="common">Human</name>
    <dbReference type="NCBI Taxonomy" id="9606"/>
    <lineage>
        <taxon>Eukaryota</taxon>
        <taxon>Metazoa</taxon>
        <taxon>Chordata</taxon>
        <taxon>Craniata</taxon>
        <taxon>Vertebrata</taxon>
        <taxon>Euteleostomi</taxon>
        <taxon>Mammalia</taxon>
        <taxon>Eutheria</taxon>
        <taxon>Euarchontoglires</taxon>
        <taxon>Primates</taxon>
        <taxon>Haplorrhini</taxon>
        <taxon>Catarrhini</taxon>
        <taxon>Hominidae</taxon>
        <taxon>Homo</taxon>
    </lineage>
</organism>
<name>L8EA29_HUMAN</name>